<dbReference type="EMBL" id="JACCBE010000001">
    <property type="protein sequence ID" value="NYD57551.1"/>
    <property type="molecule type" value="Genomic_DNA"/>
</dbReference>
<reference evidence="4 5" key="1">
    <citation type="submission" date="2020-07" db="EMBL/GenBank/DDBJ databases">
        <title>Sequencing the genomes of 1000 actinobacteria strains.</title>
        <authorList>
            <person name="Klenk H.-P."/>
        </authorList>
    </citation>
    <scope>NUCLEOTIDE SEQUENCE [LARGE SCALE GENOMIC DNA]</scope>
    <source>
        <strain evidence="4 5">DSM 18965</strain>
    </source>
</reference>
<organism evidence="4 5">
    <name type="scientific">Nocardioides marinisabuli</name>
    <dbReference type="NCBI Taxonomy" id="419476"/>
    <lineage>
        <taxon>Bacteria</taxon>
        <taxon>Bacillati</taxon>
        <taxon>Actinomycetota</taxon>
        <taxon>Actinomycetes</taxon>
        <taxon>Propionibacteriales</taxon>
        <taxon>Nocardioidaceae</taxon>
        <taxon>Nocardioides</taxon>
    </lineage>
</organism>
<protein>
    <recommendedName>
        <fullName evidence="3">DUF4395 domain-containing protein</fullName>
    </recommendedName>
</protein>
<feature type="transmembrane region" description="Helical" evidence="2">
    <location>
        <begin position="136"/>
        <end position="159"/>
    </location>
</feature>
<dbReference type="AlphaFoldDB" id="A0A7Y9F1D6"/>
<dbReference type="Pfam" id="PF14340">
    <property type="entry name" value="DUF4395"/>
    <property type="match status" value="1"/>
</dbReference>
<evidence type="ECO:0000313" key="5">
    <source>
        <dbReference type="Proteomes" id="UP000516957"/>
    </source>
</evidence>
<evidence type="ECO:0000256" key="2">
    <source>
        <dbReference type="SAM" id="Phobius"/>
    </source>
</evidence>
<keyword evidence="2" id="KW-0812">Transmembrane</keyword>
<evidence type="ECO:0000259" key="3">
    <source>
        <dbReference type="Pfam" id="PF14340"/>
    </source>
</evidence>
<feature type="domain" description="DUF4395" evidence="3">
    <location>
        <begin position="29"/>
        <end position="161"/>
    </location>
</feature>
<name>A0A7Y9F1D6_9ACTN</name>
<dbReference type="InterPro" id="IPR025508">
    <property type="entry name" value="DUF4395"/>
</dbReference>
<comment type="caution">
    <text evidence="4">The sequence shown here is derived from an EMBL/GenBank/DDBJ whole genome shotgun (WGS) entry which is preliminary data.</text>
</comment>
<sequence>MSSTTTERPQAPVTTATRPTTGTGAPAGIDPRGPQFAAGVTALVLIAILGLPPVAALVLTIVQASLFALGAARGVQHTPHSWAFKRFIRPRLGAPDELEDPAPPRFAQSVGLVFTLVAIAGYVAGLTVLAQVAIGFALVAATLNAVFRFCLGCEMYLLIKRATA</sequence>
<dbReference type="RefSeq" id="WP_179615298.1">
    <property type="nucleotide sequence ID" value="NZ_CP059163.1"/>
</dbReference>
<proteinExistence type="predicted"/>
<feature type="transmembrane region" description="Helical" evidence="2">
    <location>
        <begin position="110"/>
        <end position="130"/>
    </location>
</feature>
<keyword evidence="2" id="KW-0472">Membrane</keyword>
<keyword evidence="5" id="KW-1185">Reference proteome</keyword>
<feature type="region of interest" description="Disordered" evidence="1">
    <location>
        <begin position="1"/>
        <end position="31"/>
    </location>
</feature>
<feature type="compositionally biased region" description="Low complexity" evidence="1">
    <location>
        <begin position="11"/>
        <end position="28"/>
    </location>
</feature>
<evidence type="ECO:0000313" key="4">
    <source>
        <dbReference type="EMBL" id="NYD57551.1"/>
    </source>
</evidence>
<gene>
    <name evidence="4" type="ORF">BKA08_001789</name>
</gene>
<accession>A0A7Y9F1D6</accession>
<dbReference type="Proteomes" id="UP000516957">
    <property type="component" value="Unassembled WGS sequence"/>
</dbReference>
<evidence type="ECO:0000256" key="1">
    <source>
        <dbReference type="SAM" id="MobiDB-lite"/>
    </source>
</evidence>
<feature type="transmembrane region" description="Helical" evidence="2">
    <location>
        <begin position="36"/>
        <end position="69"/>
    </location>
</feature>
<keyword evidence="2" id="KW-1133">Transmembrane helix</keyword>